<evidence type="ECO:0000256" key="2">
    <source>
        <dbReference type="ARBA" id="ARBA00023125"/>
    </source>
</evidence>
<keyword evidence="2" id="KW-0238">DNA-binding</keyword>
<dbReference type="InterPro" id="IPR041664">
    <property type="entry name" value="AAA_16"/>
</dbReference>
<dbReference type="AlphaFoldDB" id="A0AAW8EH32"/>
<dbReference type="Gene3D" id="1.25.40.10">
    <property type="entry name" value="Tetratricopeptide repeat domain"/>
    <property type="match status" value="1"/>
</dbReference>
<dbReference type="Pfam" id="PF25873">
    <property type="entry name" value="WHD_MalT"/>
    <property type="match status" value="1"/>
</dbReference>
<dbReference type="Proteomes" id="UP001224845">
    <property type="component" value="Unassembled WGS sequence"/>
</dbReference>
<dbReference type="PRINTS" id="PR00038">
    <property type="entry name" value="HTHLUXR"/>
</dbReference>
<dbReference type="CDD" id="cd06170">
    <property type="entry name" value="LuxR_C_like"/>
    <property type="match status" value="1"/>
</dbReference>
<dbReference type="EMBL" id="JAUSRV010000008">
    <property type="protein sequence ID" value="MDP9972245.1"/>
    <property type="molecule type" value="Genomic_DNA"/>
</dbReference>
<evidence type="ECO:0000313" key="6">
    <source>
        <dbReference type="Proteomes" id="UP001224845"/>
    </source>
</evidence>
<feature type="domain" description="HTH luxR-type" evidence="4">
    <location>
        <begin position="776"/>
        <end position="841"/>
    </location>
</feature>
<name>A0AAW8EH32_VARPD</name>
<dbReference type="SUPFAM" id="SSF46894">
    <property type="entry name" value="C-terminal effector domain of the bipartite response regulators"/>
    <property type="match status" value="1"/>
</dbReference>
<dbReference type="PANTHER" id="PTHR44688:SF16">
    <property type="entry name" value="DNA-BINDING TRANSCRIPTIONAL ACTIVATOR DEVR_DOSR"/>
    <property type="match status" value="1"/>
</dbReference>
<dbReference type="SUPFAM" id="SSF48452">
    <property type="entry name" value="TPR-like"/>
    <property type="match status" value="1"/>
</dbReference>
<dbReference type="SUPFAM" id="SSF52540">
    <property type="entry name" value="P-loop containing nucleoside triphosphate hydrolases"/>
    <property type="match status" value="1"/>
</dbReference>
<dbReference type="Pfam" id="PF13191">
    <property type="entry name" value="AAA_16"/>
    <property type="match status" value="1"/>
</dbReference>
<reference evidence="5" key="1">
    <citation type="submission" date="2023-07" db="EMBL/GenBank/DDBJ databases">
        <title>Sorghum-associated microbial communities from plants grown in Nebraska, USA.</title>
        <authorList>
            <person name="Schachtman D."/>
        </authorList>
    </citation>
    <scope>NUCLEOTIDE SEQUENCE</scope>
    <source>
        <strain evidence="5">DS3315</strain>
    </source>
</reference>
<dbReference type="InterPro" id="IPR036388">
    <property type="entry name" value="WH-like_DNA-bd_sf"/>
</dbReference>
<keyword evidence="1" id="KW-0805">Transcription regulation</keyword>
<keyword evidence="3" id="KW-0804">Transcription</keyword>
<dbReference type="Pfam" id="PF17874">
    <property type="entry name" value="TPR_MalT"/>
    <property type="match status" value="1"/>
</dbReference>
<dbReference type="GO" id="GO:0003677">
    <property type="term" value="F:DNA binding"/>
    <property type="evidence" value="ECO:0007669"/>
    <property type="project" value="UniProtKB-KW"/>
</dbReference>
<dbReference type="InterPro" id="IPR027417">
    <property type="entry name" value="P-loop_NTPase"/>
</dbReference>
<dbReference type="InterPro" id="IPR059106">
    <property type="entry name" value="WHD_MalT"/>
</dbReference>
<evidence type="ECO:0000256" key="3">
    <source>
        <dbReference type="ARBA" id="ARBA00023163"/>
    </source>
</evidence>
<comment type="caution">
    <text evidence="5">The sequence shown here is derived from an EMBL/GenBank/DDBJ whole genome shotgun (WGS) entry which is preliminary data.</text>
</comment>
<organism evidence="5 6">
    <name type="scientific">Variovorax paradoxus</name>
    <dbReference type="NCBI Taxonomy" id="34073"/>
    <lineage>
        <taxon>Bacteria</taxon>
        <taxon>Pseudomonadati</taxon>
        <taxon>Pseudomonadota</taxon>
        <taxon>Betaproteobacteria</taxon>
        <taxon>Burkholderiales</taxon>
        <taxon>Comamonadaceae</taxon>
        <taxon>Variovorax</taxon>
    </lineage>
</organism>
<dbReference type="GO" id="GO:0006355">
    <property type="term" value="P:regulation of DNA-templated transcription"/>
    <property type="evidence" value="ECO:0007669"/>
    <property type="project" value="InterPro"/>
</dbReference>
<dbReference type="InterPro" id="IPR011990">
    <property type="entry name" value="TPR-like_helical_dom_sf"/>
</dbReference>
<dbReference type="PROSITE" id="PS50043">
    <property type="entry name" value="HTH_LUXR_2"/>
    <property type="match status" value="1"/>
</dbReference>
<dbReference type="Gene3D" id="3.40.50.300">
    <property type="entry name" value="P-loop containing nucleotide triphosphate hydrolases"/>
    <property type="match status" value="1"/>
</dbReference>
<dbReference type="InterPro" id="IPR041617">
    <property type="entry name" value="TPR_MalT"/>
</dbReference>
<sequence>MKQPLTLLCAPAGFGKTTLLSAWVNETVDRPAVAWLGLDEDDSDPVRFFDYLRGALQGANVDVGCSATAPLSGAGSPTPKDRMASLLDDLTELDHPVVLVLDDYQEIDNPELDAALTFLVEHLPEHLRLIVATRKDPQWPLSRWRTRQWVAEVGVDQLRFTPDEAMAFFARSMGLTLDAESARTLAARTEGWVAGLQIAALSLQRHMQSHGAVNLAQVAAAFSGEHKHVIDYLAAEVMRQQPQMLQDFLRKTCILDRFSADLCDAVTERTDSRQMLVQVERANLFLRRLDDQGRWFRYHQLLADFLREGLAEPERIELHRRASTWFESHGMGKDAIKHALAARSDADAVRLFRSLVEDMLARGELPTLLAWLEMLPASLVRRHQDLAGYQAWLLFMSGRSVEAEEYYALTSAPNAAESSQEHKGILFALQAFLAITSDNPARAIELSRQALDQLGRSTSFFRVWALFYQGLGLLRTGLPKAATEMLRQALELGWAFGHRMTALDALAHLAPLMSAQGQLREAQLLCRASLERCSPSDEAQAPISGLILIPMGMLAYERNELQEAVELLEAGVALCRQLGNLYHTLAGECALAKVHHARGAREQAWNALAAAQDLADRSRNPRRQRMVRMAVADLQLREGNVAAAKQTFEEIRAAVESSVEGKLLHARLLLASNHALAALRMLGAVEVSCRSQGQAGMLVTVHVLQALGHRANGGRGATLEHLEKAVSLAASGGYVRPFLDGDAALAGLLRQVSSAAPAFLGGLLEQFRQPADEDVVEANTAGLTGTQLEVLRLVSQGLANQQIATQLVITLGTAKWHVSQIFEKLGVRNRAQAIAKARHSNLL</sequence>
<dbReference type="PANTHER" id="PTHR44688">
    <property type="entry name" value="DNA-BINDING TRANSCRIPTIONAL ACTIVATOR DEVR_DOSR"/>
    <property type="match status" value="1"/>
</dbReference>
<gene>
    <name evidence="5" type="ORF">J2W39_003487</name>
</gene>
<dbReference type="Pfam" id="PF00196">
    <property type="entry name" value="GerE"/>
    <property type="match status" value="1"/>
</dbReference>
<protein>
    <submittedName>
        <fullName evidence="5">LuxR family maltose regulon positive regulatory protein</fullName>
    </submittedName>
</protein>
<accession>A0AAW8EH32</accession>
<dbReference type="InterPro" id="IPR000792">
    <property type="entry name" value="Tscrpt_reg_LuxR_C"/>
</dbReference>
<evidence type="ECO:0000313" key="5">
    <source>
        <dbReference type="EMBL" id="MDP9972245.1"/>
    </source>
</evidence>
<evidence type="ECO:0000256" key="1">
    <source>
        <dbReference type="ARBA" id="ARBA00023015"/>
    </source>
</evidence>
<dbReference type="SMART" id="SM00421">
    <property type="entry name" value="HTH_LUXR"/>
    <property type="match status" value="1"/>
</dbReference>
<dbReference type="Gene3D" id="1.10.10.10">
    <property type="entry name" value="Winged helix-like DNA-binding domain superfamily/Winged helix DNA-binding domain"/>
    <property type="match status" value="1"/>
</dbReference>
<evidence type="ECO:0000259" key="4">
    <source>
        <dbReference type="PROSITE" id="PS50043"/>
    </source>
</evidence>
<dbReference type="InterPro" id="IPR016032">
    <property type="entry name" value="Sig_transdc_resp-reg_C-effctor"/>
</dbReference>
<proteinExistence type="predicted"/>